<keyword evidence="2 3" id="KW-0378">Hydrolase</keyword>
<dbReference type="SUPFAM" id="SSF160350">
    <property type="entry name" value="Rnp2-like"/>
    <property type="match status" value="1"/>
</dbReference>
<keyword evidence="2" id="KW-0540">Nuclease</keyword>
<dbReference type="GO" id="GO:0005737">
    <property type="term" value="C:cytoplasm"/>
    <property type="evidence" value="ECO:0007669"/>
    <property type="project" value="UniProtKB-SubCell"/>
</dbReference>
<keyword evidence="1 2" id="KW-0819">tRNA processing</keyword>
<dbReference type="HAMAP" id="MF_00755">
    <property type="entry name" value="RNase_P_2"/>
    <property type="match status" value="1"/>
</dbReference>
<evidence type="ECO:0000256" key="2">
    <source>
        <dbReference type="HAMAP-Rule" id="MF_00755"/>
    </source>
</evidence>
<comment type="function">
    <text evidence="2">Part of ribonuclease P, a protein complex that generates mature tRNA molecules by cleaving their 5'-ends.</text>
</comment>
<comment type="subcellular location">
    <subcellularLocation>
        <location evidence="2">Cytoplasm</location>
    </subcellularLocation>
</comment>
<keyword evidence="2" id="KW-0255">Endonuclease</keyword>
<dbReference type="EMBL" id="LTAZ01000005">
    <property type="protein sequence ID" value="KYH25368.1"/>
    <property type="molecule type" value="Genomic_DNA"/>
</dbReference>
<dbReference type="GO" id="GO:0004526">
    <property type="term" value="F:ribonuclease P activity"/>
    <property type="evidence" value="ECO:0007669"/>
    <property type="project" value="UniProtKB-UniRule"/>
</dbReference>
<accession>A0A151ACF1</accession>
<dbReference type="AlphaFoldDB" id="A0A151ACF1"/>
<comment type="catalytic activity">
    <reaction evidence="2">
        <text>Endonucleolytic cleavage of RNA, removing 5'-extranucleotides from tRNA precursor.</text>
        <dbReference type="EC" id="3.1.26.5"/>
    </reaction>
</comment>
<dbReference type="OrthoDB" id="19261at2157"/>
<dbReference type="GO" id="GO:0001682">
    <property type="term" value="P:tRNA 5'-leader removal"/>
    <property type="evidence" value="ECO:0007669"/>
    <property type="project" value="UniProtKB-UniRule"/>
</dbReference>
<proteinExistence type="inferred from homology"/>
<dbReference type="RefSeq" id="WP_066382118.1">
    <property type="nucleotide sequence ID" value="NZ_LTAZ01000005.1"/>
</dbReference>
<dbReference type="Gene3D" id="3.30.70.3250">
    <property type="entry name" value="Ribonuclease P, Pop5 subunit"/>
    <property type="match status" value="1"/>
</dbReference>
<dbReference type="GO" id="GO:0030677">
    <property type="term" value="C:ribonuclease P complex"/>
    <property type="evidence" value="ECO:0007669"/>
    <property type="project" value="UniProtKB-UniRule"/>
</dbReference>
<organism evidence="3 4">
    <name type="scientific">Halalkalicoccus paucihalophilus</name>
    <dbReference type="NCBI Taxonomy" id="1008153"/>
    <lineage>
        <taxon>Archaea</taxon>
        <taxon>Methanobacteriati</taxon>
        <taxon>Methanobacteriota</taxon>
        <taxon>Stenosarchaea group</taxon>
        <taxon>Halobacteria</taxon>
        <taxon>Halobacteriales</taxon>
        <taxon>Halococcaceae</taxon>
        <taxon>Halalkalicoccus</taxon>
    </lineage>
</organism>
<evidence type="ECO:0000256" key="1">
    <source>
        <dbReference type="ARBA" id="ARBA00022694"/>
    </source>
</evidence>
<comment type="caution">
    <text evidence="3">The sequence shown here is derived from an EMBL/GenBank/DDBJ whole genome shotgun (WGS) entry which is preliminary data.</text>
</comment>
<keyword evidence="4" id="KW-1185">Reference proteome</keyword>
<reference evidence="3 4" key="1">
    <citation type="submission" date="2016-02" db="EMBL/GenBank/DDBJ databases">
        <title>Genome sequence of Halalkalicoccus paucihalophilus DSM 24557.</title>
        <authorList>
            <person name="Poehlein A."/>
            <person name="Daniel R."/>
        </authorList>
    </citation>
    <scope>NUCLEOTIDE SEQUENCE [LARGE SCALE GENOMIC DNA]</scope>
    <source>
        <strain evidence="3 4">DSM 24557</strain>
    </source>
</reference>
<keyword evidence="2" id="KW-0963">Cytoplasm</keyword>
<dbReference type="Proteomes" id="UP000075321">
    <property type="component" value="Unassembled WGS sequence"/>
</dbReference>
<evidence type="ECO:0000313" key="4">
    <source>
        <dbReference type="Proteomes" id="UP000075321"/>
    </source>
</evidence>
<evidence type="ECO:0000313" key="3">
    <source>
        <dbReference type="EMBL" id="KYH25368.1"/>
    </source>
</evidence>
<comment type="subunit">
    <text evidence="2">Consists of a catalytic RNA component and at least 4-5 protein subunits.</text>
</comment>
<dbReference type="EC" id="3.1.26.5" evidence="2"/>
<comment type="similarity">
    <text evidence="2">Belongs to the eukaryotic/archaeal RNase P protein component 2 family.</text>
</comment>
<sequence length="161" mass="17686">MKHLPKHVRPKWRYLGVGIETWPDARLSRRTFQRGLWYAGQNLLGDPGSADADLSVFGFHHERGVGEAVVRTRRETVSEARAALACLKTVGGREVGVHVRGVSGTVKGCEEKYLGRRPEVSGENRVVFENADRAAVTRDGLVDVRVGDAYTGATDFDVTPV</sequence>
<name>A0A151ACF1_9EURY</name>
<dbReference type="InterPro" id="IPR038085">
    <property type="entry name" value="Rnp2-like_sf"/>
</dbReference>
<dbReference type="PATRIC" id="fig|1008153.3.peg.2071"/>
<gene>
    <name evidence="2 3" type="primary">rnp2</name>
    <name evidence="3" type="ORF">HAPAU_20380</name>
</gene>
<dbReference type="Pfam" id="PF01900">
    <property type="entry name" value="RNase_P_Rpp14"/>
    <property type="match status" value="1"/>
</dbReference>
<dbReference type="InterPro" id="IPR002759">
    <property type="entry name" value="Pop5/Rpp14/Rnp2-like"/>
</dbReference>
<protein>
    <recommendedName>
        <fullName evidence="2">Ribonuclease P protein component 2</fullName>
        <shortName evidence="2">RNase P component 2</shortName>
        <ecNumber evidence="2">3.1.26.5</ecNumber>
    </recommendedName>
    <alternativeName>
        <fullName evidence="2">Pop5</fullName>
    </alternativeName>
</protein>